<comment type="caution">
    <text evidence="1">The sequence shown here is derived from an EMBL/GenBank/DDBJ whole genome shotgun (WGS) entry which is preliminary data.</text>
</comment>
<organism evidence="1 2">
    <name type="scientific">Pseudomonas caricapapayae</name>
    <dbReference type="NCBI Taxonomy" id="46678"/>
    <lineage>
        <taxon>Bacteria</taxon>
        <taxon>Pseudomonadati</taxon>
        <taxon>Pseudomonadota</taxon>
        <taxon>Gammaproteobacteria</taxon>
        <taxon>Pseudomonadales</taxon>
        <taxon>Pseudomonadaceae</taxon>
        <taxon>Pseudomonas</taxon>
    </lineage>
</organism>
<evidence type="ECO:0000313" key="1">
    <source>
        <dbReference type="EMBL" id="RMM07872.1"/>
    </source>
</evidence>
<gene>
    <name evidence="1" type="ORF">ALQ84_02285</name>
</gene>
<dbReference type="Proteomes" id="UP000278587">
    <property type="component" value="Unassembled WGS sequence"/>
</dbReference>
<evidence type="ECO:0000313" key="2">
    <source>
        <dbReference type="Proteomes" id="UP000278587"/>
    </source>
</evidence>
<accession>A0A0P9LY97</accession>
<sequence>MFTGQGRTSRDLKMTWARLYKWLLNGLGGLFKPFFKQQFEGPPPKIANLLPDDPRWEEKGLLPLDYAFDPLPVEIPAWEYDPGFPGYVTVLKVYWNTTTQVYEKTWPSGLPSLPPEDLLFEMPAGNLVPGEHHMSYEVSSWDANGWQSQPQTVTVDLTPPILGGDQGRLRFDTSQITAEYLERNGDKVDAWIESYRGGKPGDVVTWYWSETPFDTDDRNIVSQRVLYKADLVFPITLSFKGDMIRARGDGERYAFYKLGDRAGNLSNVSLPVILQVQARPLPRYLPSPSVAEASSSSSSSSTLDPLHALRGVTVVIPADAQFRPDDVLSVQWADPGTEGAYHSTEADASGLRFSIPPTFISQHMGKRIPVYYEVAGSDPATSDLHELTVQFIATSKWPTVQCTRPEGVVGDLSLARIVDYATFSLARWPFMAVGQKLTITLQGVGHTQVILDDYPVQAGDVEASKVTVDVQKNIFLAFTINKGLVVQVKVSFASGAAPATFPLLSLTLVP</sequence>
<proteinExistence type="predicted"/>
<dbReference type="AlphaFoldDB" id="A0A0P9LY97"/>
<name>A0A0P9LY97_9PSED</name>
<dbReference type="EMBL" id="RBOC01000131">
    <property type="protein sequence ID" value="RMM07872.1"/>
    <property type="molecule type" value="Genomic_DNA"/>
</dbReference>
<reference evidence="1 2" key="1">
    <citation type="submission" date="2018-08" db="EMBL/GenBank/DDBJ databases">
        <title>Recombination of ecologically and evolutionarily significant loci maintains genetic cohesion in the Pseudomonas syringae species complex.</title>
        <authorList>
            <person name="Dillon M."/>
            <person name="Thakur S."/>
            <person name="Almeida R.N.D."/>
            <person name="Weir B.S."/>
            <person name="Guttman D.S."/>
        </authorList>
    </citation>
    <scope>NUCLEOTIDE SEQUENCE [LARGE SCALE GENOMIC DNA]</scope>
    <source>
        <strain evidence="1 2">ICMP 4086</strain>
    </source>
</reference>
<protein>
    <submittedName>
        <fullName evidence="1">Uncharacterized protein</fullName>
    </submittedName>
</protein>